<dbReference type="EMBL" id="LAZR01016362">
    <property type="protein sequence ID" value="KKM04845.1"/>
    <property type="molecule type" value="Genomic_DNA"/>
</dbReference>
<keyword evidence="1" id="KW-0812">Transmembrane</keyword>
<keyword evidence="1" id="KW-1133">Transmembrane helix</keyword>
<dbReference type="InterPro" id="IPR003148">
    <property type="entry name" value="RCK_N"/>
</dbReference>
<dbReference type="AlphaFoldDB" id="A0A0F9H1B5"/>
<accession>A0A0F9H1B5</accession>
<gene>
    <name evidence="3" type="ORF">LCGC14_1760110</name>
</gene>
<dbReference type="PANTHER" id="PTHR43833">
    <property type="entry name" value="POTASSIUM CHANNEL PROTEIN 2-RELATED-RELATED"/>
    <property type="match status" value="1"/>
</dbReference>
<dbReference type="InterPro" id="IPR036291">
    <property type="entry name" value="NAD(P)-bd_dom_sf"/>
</dbReference>
<feature type="transmembrane region" description="Helical" evidence="1">
    <location>
        <begin position="21"/>
        <end position="38"/>
    </location>
</feature>
<keyword evidence="1" id="KW-0472">Membrane</keyword>
<dbReference type="Gene3D" id="3.40.50.720">
    <property type="entry name" value="NAD(P)-binding Rossmann-like Domain"/>
    <property type="match status" value="1"/>
</dbReference>
<protein>
    <recommendedName>
        <fullName evidence="2">RCK N-terminal domain-containing protein</fullName>
    </recommendedName>
</protein>
<dbReference type="GO" id="GO:0006813">
    <property type="term" value="P:potassium ion transport"/>
    <property type="evidence" value="ECO:0007669"/>
    <property type="project" value="InterPro"/>
</dbReference>
<organism evidence="3">
    <name type="scientific">marine sediment metagenome</name>
    <dbReference type="NCBI Taxonomy" id="412755"/>
    <lineage>
        <taxon>unclassified sequences</taxon>
        <taxon>metagenomes</taxon>
        <taxon>ecological metagenomes</taxon>
    </lineage>
</organism>
<name>A0A0F9H1B5_9ZZZZ</name>
<evidence type="ECO:0000256" key="1">
    <source>
        <dbReference type="SAM" id="Phobius"/>
    </source>
</evidence>
<reference evidence="3" key="1">
    <citation type="journal article" date="2015" name="Nature">
        <title>Complex archaea that bridge the gap between prokaryotes and eukaryotes.</title>
        <authorList>
            <person name="Spang A."/>
            <person name="Saw J.H."/>
            <person name="Jorgensen S.L."/>
            <person name="Zaremba-Niedzwiedzka K."/>
            <person name="Martijn J."/>
            <person name="Lind A.E."/>
            <person name="van Eijk R."/>
            <person name="Schleper C."/>
            <person name="Guy L."/>
            <person name="Ettema T.J."/>
        </authorList>
    </citation>
    <scope>NUCLEOTIDE SEQUENCE</scope>
</reference>
<feature type="transmembrane region" description="Helical" evidence="1">
    <location>
        <begin position="66"/>
        <end position="88"/>
    </location>
</feature>
<evidence type="ECO:0000259" key="2">
    <source>
        <dbReference type="Pfam" id="PF02254"/>
    </source>
</evidence>
<sequence>MTLINFFIEVHLKLKQYKLQFIFFFLFWLGGFLFFFITEPGDSISNLLFYSLTIRSPLNAGDFANFYGLVWPILLEVIFFGFIMGELMEKYNPVVTSRILARHQRNHTVIIGFRHLSERIIELCIQNKEPFCVIEDDQELVEDLINASCPVIVGDATESSNLLDANLKRAKEVFINVDDVRIVIICTEKIRKMNPECPIYVRAFEDHIQEYLRQPPLNAFSFSTSKWAMDKINKWTKKSIGKAVVIGRDSLTHRIAYHISSQPNREVFLFDDENDGIEFVVNEKLHIINEFTRFLSDIRPHVDLEEVTQVFICWKRESEFDESIYLTSKLNLRYPQIEVFVRIFDEELIDLIKKFNGKPFSSSRKAFKMLQKEVKPDSSIAAN</sequence>
<proteinExistence type="predicted"/>
<dbReference type="InterPro" id="IPR050721">
    <property type="entry name" value="Trk_Ktr_HKT_K-transport"/>
</dbReference>
<comment type="caution">
    <text evidence="3">The sequence shown here is derived from an EMBL/GenBank/DDBJ whole genome shotgun (WGS) entry which is preliminary data.</text>
</comment>
<dbReference type="PANTHER" id="PTHR43833:SF9">
    <property type="entry name" value="POTASSIUM CHANNEL PROTEIN YUGO-RELATED"/>
    <property type="match status" value="1"/>
</dbReference>
<evidence type="ECO:0000313" key="3">
    <source>
        <dbReference type="EMBL" id="KKM04845.1"/>
    </source>
</evidence>
<feature type="domain" description="RCK N-terminal" evidence="2">
    <location>
        <begin position="109"/>
        <end position="214"/>
    </location>
</feature>
<dbReference type="Pfam" id="PF02254">
    <property type="entry name" value="TrkA_N"/>
    <property type="match status" value="1"/>
</dbReference>
<dbReference type="SUPFAM" id="SSF51735">
    <property type="entry name" value="NAD(P)-binding Rossmann-fold domains"/>
    <property type="match status" value="1"/>
</dbReference>